<dbReference type="Pfam" id="PF13579">
    <property type="entry name" value="Glyco_trans_4_4"/>
    <property type="match status" value="1"/>
</dbReference>
<dbReference type="PANTHER" id="PTHR45947">
    <property type="entry name" value="SULFOQUINOVOSYL TRANSFERASE SQD2"/>
    <property type="match status" value="1"/>
</dbReference>
<dbReference type="AlphaFoldDB" id="A0A6N7LHG3"/>
<dbReference type="CDD" id="cd03801">
    <property type="entry name" value="GT4_PimA-like"/>
    <property type="match status" value="1"/>
</dbReference>
<protein>
    <submittedName>
        <fullName evidence="3">Glycosyltransferase</fullName>
    </submittedName>
</protein>
<reference evidence="3 4" key="1">
    <citation type="journal article" date="2013" name="Genome Biol.">
        <title>Comparative genomics of the core and accessory genomes of 48 Sinorhizobium strains comprising five genospecies.</title>
        <authorList>
            <person name="Sugawara M."/>
            <person name="Epstein B."/>
            <person name="Badgley B.D."/>
            <person name="Unno T."/>
            <person name="Xu L."/>
            <person name="Reese J."/>
            <person name="Gyaneshwar P."/>
            <person name="Denny R."/>
            <person name="Mudge J."/>
            <person name="Bharti A.K."/>
            <person name="Farmer A.D."/>
            <person name="May G.D."/>
            <person name="Woodward J.E."/>
            <person name="Medigue C."/>
            <person name="Vallenet D."/>
            <person name="Lajus A."/>
            <person name="Rouy Z."/>
            <person name="Martinez-Vaz B."/>
            <person name="Tiffin P."/>
            <person name="Young N.D."/>
            <person name="Sadowsky M.J."/>
        </authorList>
    </citation>
    <scope>NUCLEOTIDE SEQUENCE [LARGE SCALE GENOMIC DNA]</scope>
    <source>
        <strain evidence="3 4">USDA4894</strain>
    </source>
</reference>
<dbReference type="InterPro" id="IPR028098">
    <property type="entry name" value="Glyco_trans_4-like_N"/>
</dbReference>
<feature type="domain" description="Glycosyltransferase subfamily 4-like N-terminal" evidence="2">
    <location>
        <begin position="81"/>
        <end position="237"/>
    </location>
</feature>
<proteinExistence type="predicted"/>
<evidence type="ECO:0000313" key="4">
    <source>
        <dbReference type="Proteomes" id="UP000439983"/>
    </source>
</evidence>
<dbReference type="SUPFAM" id="SSF53756">
    <property type="entry name" value="UDP-Glycosyltransferase/glycogen phosphorylase"/>
    <property type="match status" value="1"/>
</dbReference>
<dbReference type="Pfam" id="PF13692">
    <property type="entry name" value="Glyco_trans_1_4"/>
    <property type="match status" value="1"/>
</dbReference>
<dbReference type="InterPro" id="IPR050194">
    <property type="entry name" value="Glycosyltransferase_grp1"/>
</dbReference>
<evidence type="ECO:0000259" key="2">
    <source>
        <dbReference type="Pfam" id="PF13579"/>
    </source>
</evidence>
<comment type="caution">
    <text evidence="3">The sequence shown here is derived from an EMBL/GenBank/DDBJ whole genome shotgun (WGS) entry which is preliminary data.</text>
</comment>
<evidence type="ECO:0000313" key="3">
    <source>
        <dbReference type="EMBL" id="MQX17232.1"/>
    </source>
</evidence>
<sequence length="434" mass="46908">MSRKSGVSRNRMAQSGALPRAHSMAAGQVPSTVADELRTAAGGRGAGLPEELASIPRSQAGRRGRRRVVMLGLRGIPNVQGGVEKHVEMLAGKLVEHGWDADVIGRRHYLQKPSSFSWNGIRVFPLWAPRLMALEAFVHTFVGVCFAALRRPDILHIHAVGPALLVPLARLLGMKVVVTHHGYDYDRQKWGTFAKRMLRLGEFMGMRLSHGRIAISKEIVHAMGERHRAAVTFVPNGVAVSPVRGGTGILDEFGLAPRRYILLAARLVPEKRQTDLIQAFAKLGSADFKLVLAGDGEFETPYVQQVRAMTANVAGVVLAGFQTGDRLAELFANAALFVLPSSHEGMPIALLEAMAHGLPVLASDIVANRELDLPSDDYFPLGDIDALATAIGSKIANPPSEEQVLSKIRHAELTYSWTGVAAKTLAVYGSLLSK</sequence>
<organism evidence="3 4">
    <name type="scientific">Sinorhizobium terangae</name>
    <dbReference type="NCBI Taxonomy" id="110322"/>
    <lineage>
        <taxon>Bacteria</taxon>
        <taxon>Pseudomonadati</taxon>
        <taxon>Pseudomonadota</taxon>
        <taxon>Alphaproteobacteria</taxon>
        <taxon>Hyphomicrobiales</taxon>
        <taxon>Rhizobiaceae</taxon>
        <taxon>Sinorhizobium/Ensifer group</taxon>
        <taxon>Sinorhizobium</taxon>
    </lineage>
</organism>
<dbReference type="Gene3D" id="3.40.50.2000">
    <property type="entry name" value="Glycogen Phosphorylase B"/>
    <property type="match status" value="2"/>
</dbReference>
<feature type="compositionally biased region" description="Polar residues" evidence="1">
    <location>
        <begin position="1"/>
        <end position="13"/>
    </location>
</feature>
<keyword evidence="4" id="KW-1185">Reference proteome</keyword>
<feature type="region of interest" description="Disordered" evidence="1">
    <location>
        <begin position="1"/>
        <end position="30"/>
    </location>
</feature>
<dbReference type="EMBL" id="WITC01000090">
    <property type="protein sequence ID" value="MQX17232.1"/>
    <property type="molecule type" value="Genomic_DNA"/>
</dbReference>
<dbReference type="Proteomes" id="UP000439983">
    <property type="component" value="Unassembled WGS sequence"/>
</dbReference>
<name>A0A6N7LHG3_SINTE</name>
<gene>
    <name evidence="3" type="ORF">GHK62_21430</name>
</gene>
<dbReference type="PANTHER" id="PTHR45947:SF3">
    <property type="entry name" value="SULFOQUINOVOSYL TRANSFERASE SQD2"/>
    <property type="match status" value="1"/>
</dbReference>
<accession>A0A6N7LHG3</accession>
<dbReference type="OrthoDB" id="9790710at2"/>
<keyword evidence="3" id="KW-0808">Transferase</keyword>
<evidence type="ECO:0000256" key="1">
    <source>
        <dbReference type="SAM" id="MobiDB-lite"/>
    </source>
</evidence>
<dbReference type="GO" id="GO:0016757">
    <property type="term" value="F:glycosyltransferase activity"/>
    <property type="evidence" value="ECO:0007669"/>
    <property type="project" value="TreeGrafter"/>
</dbReference>